<dbReference type="EMBL" id="BAFO02000025">
    <property type="protein sequence ID" value="GAD84665.1"/>
    <property type="molecule type" value="Genomic_DNA"/>
</dbReference>
<comment type="caution">
    <text evidence="5">The sequence shown here is derived from an EMBL/GenBank/DDBJ whole genome shotgun (WGS) entry which is preliminary data.</text>
</comment>
<keyword evidence="3" id="KW-1133">Transmembrane helix</keyword>
<keyword evidence="3" id="KW-0812">Transmembrane</keyword>
<dbReference type="Proteomes" id="UP000017048">
    <property type="component" value="Unassembled WGS sequence"/>
</dbReference>
<dbReference type="eggNOG" id="ENOG5033Y1Q">
    <property type="taxonomic scope" value="Bacteria"/>
</dbReference>
<keyword evidence="1" id="KW-0175">Coiled coil</keyword>
<evidence type="ECO:0000313" key="6">
    <source>
        <dbReference type="Proteomes" id="UP000017048"/>
    </source>
</evidence>
<feature type="compositionally biased region" description="Polar residues" evidence="2">
    <location>
        <begin position="474"/>
        <end position="483"/>
    </location>
</feature>
<feature type="transmembrane region" description="Helical" evidence="3">
    <location>
        <begin position="35"/>
        <end position="53"/>
    </location>
</feature>
<evidence type="ECO:0000313" key="5">
    <source>
        <dbReference type="EMBL" id="GAD84665.1"/>
    </source>
</evidence>
<feature type="compositionally biased region" description="Low complexity" evidence="2">
    <location>
        <begin position="306"/>
        <end position="436"/>
    </location>
</feature>
<evidence type="ECO:0000256" key="3">
    <source>
        <dbReference type="SAM" id="Phobius"/>
    </source>
</evidence>
<evidence type="ECO:0000256" key="1">
    <source>
        <dbReference type="SAM" id="Coils"/>
    </source>
</evidence>
<proteinExistence type="predicted"/>
<feature type="domain" description="DUF6779" evidence="4">
    <location>
        <begin position="61"/>
        <end position="167"/>
    </location>
</feature>
<evidence type="ECO:0000259" key="4">
    <source>
        <dbReference type="Pfam" id="PF20570"/>
    </source>
</evidence>
<keyword evidence="3" id="KW-0472">Membrane</keyword>
<feature type="coiled-coil region" evidence="1">
    <location>
        <begin position="125"/>
        <end position="152"/>
    </location>
</feature>
<organism evidence="5 6">
    <name type="scientific">Nocardia asteroides NBRC 15531</name>
    <dbReference type="NCBI Taxonomy" id="1110697"/>
    <lineage>
        <taxon>Bacteria</taxon>
        <taxon>Bacillati</taxon>
        <taxon>Actinomycetota</taxon>
        <taxon>Actinomycetes</taxon>
        <taxon>Mycobacteriales</taxon>
        <taxon>Nocardiaceae</taxon>
        <taxon>Nocardia</taxon>
    </lineage>
</organism>
<dbReference type="Pfam" id="PF20570">
    <property type="entry name" value="DUF6779"/>
    <property type="match status" value="1"/>
</dbReference>
<dbReference type="STRING" id="1824.SAMN05444423_11277"/>
<feature type="compositionally biased region" description="Low complexity" evidence="2">
    <location>
        <begin position="256"/>
        <end position="275"/>
    </location>
</feature>
<feature type="transmembrane region" description="Helical" evidence="3">
    <location>
        <begin position="59"/>
        <end position="79"/>
    </location>
</feature>
<feature type="region of interest" description="Disordered" evidence="2">
    <location>
        <begin position="244"/>
        <end position="483"/>
    </location>
</feature>
<gene>
    <name evidence="5" type="ORF">NCAST_25_00850</name>
</gene>
<sequence>MVRWDDQQFPATLAHMVSPSRSTPPRRRRDDAGKLFIGVLILLGLTASVFLIFSENVQYVRVGLVAALWAAVIGALAATRYRKDAAVDKAKVRDLQTVYELQLEREINARREYEMGVEARVRAEVGADASEIAALRAELAQLRQNLQVLFDGALPEEQPALQADAVRIDALPAGDFDAFDDADHDYSDSQVDANAAWFGPWQQPPSALKPVFMQPVSANFADPYDDPVTAETSAIQLDDYAETQQFDPHPTPAPHPAAATQQAPAAQTAQAAPTPSNGKTPPPRLSAPHTKKLDDTGAPLGPAVNPTATPADTTAPAPARGTQAATPTSAGAAPSTSAAANPAPTTATSAANSTSSTATSPADTATSPSGTATPGTAPSASDAPTSASDAATQESAAATSAQGAATQATPAETPTSPTAEPTGTADTAPEPTGTTPKPEPTKPTGPTVGTSSRRRRRAEEEGAPRLSVADIMANLQSESSSRS</sequence>
<name>U5EBG2_NOCAS</name>
<evidence type="ECO:0000256" key="2">
    <source>
        <dbReference type="SAM" id="MobiDB-lite"/>
    </source>
</evidence>
<dbReference type="AlphaFoldDB" id="U5EBG2"/>
<protein>
    <recommendedName>
        <fullName evidence="4">DUF6779 domain-containing protein</fullName>
    </recommendedName>
</protein>
<reference evidence="5 6" key="1">
    <citation type="journal article" date="2014" name="BMC Genomics">
        <title>Genome based analysis of type-I polyketide synthase and nonribosomal peptide synthetase gene clusters in seven strains of five representative Nocardia species.</title>
        <authorList>
            <person name="Komaki H."/>
            <person name="Ichikawa N."/>
            <person name="Hosoyama A."/>
            <person name="Takahashi-Nakaguchi A."/>
            <person name="Matsuzawa T."/>
            <person name="Suzuki K."/>
            <person name="Fujita N."/>
            <person name="Gonoi T."/>
        </authorList>
    </citation>
    <scope>NUCLEOTIDE SEQUENCE [LARGE SCALE GENOMIC DNA]</scope>
    <source>
        <strain evidence="5 6">NBRC 15531</strain>
    </source>
</reference>
<dbReference type="InterPro" id="IPR046706">
    <property type="entry name" value="DUF6779"/>
</dbReference>
<keyword evidence="6" id="KW-1185">Reference proteome</keyword>
<accession>U5EBG2</accession>